<feature type="compositionally biased region" description="Low complexity" evidence="2">
    <location>
        <begin position="527"/>
        <end position="549"/>
    </location>
</feature>
<accession>A0A927C100</accession>
<dbReference type="InterPro" id="IPR050768">
    <property type="entry name" value="UPF0353/GerABKA_families"/>
</dbReference>
<feature type="repeat" description="TPR" evidence="1">
    <location>
        <begin position="411"/>
        <end position="444"/>
    </location>
</feature>
<sequence>MLEWSNLPWHWLRPELWWTALPLCALLLLLSRQQISRSHWHKVISPELLPWLLDKDSGKPSPTAMLIPSLACLLVWLALLGPAWHQLPGKLQRNADALVIVLDLSPSMFAEDIKPSRLQQAKYKIRDLLDLREDGQTGLIASAGDAFVVAPLTDDSNTLNHQLQGLNPDMMPVPGSNLLAGLQQAQTLLEQGGASQGRILFIGDGFADSQWPTLKRFAQTSAYSISVLAIGTSEGAPIPLAKGGFLKDSQGNIIVPRLDNEAFAKLATSSGGLYRQLSLDNSDILPLSQSTALGDEQTDSQRQLEQWQDGAPWLILLTLPLCLLGFRRQFIPLVLLIPFTLSSHHAEAQTSAGLNWENLWQTPDQQGAKLFNSDPAQAAQHFQDPAWRGAAHYRAGEFNKAAQDFAKDPSANGHYNLGNALAKQGKFDEAKAAYKEALKLDPELTDAQSNLEKIEQLEQQQQNSQDSQDPNSKDGDKADTKDQQGPENQQGQQNQQEQGQQNNSESDSAQDGEQQESQDSASENASNNDQNPEQQANQQQADDYARQQATESEHSANPATPSREETSEDGTSQDQALGMSERAQTLDEEQQAQEQFLRRIPENDDAFLRRKFHYQAEQRSRQGELPQAEDIAPY</sequence>
<dbReference type="PANTHER" id="PTHR22550">
    <property type="entry name" value="SPORE GERMINATION PROTEIN"/>
    <property type="match status" value="1"/>
</dbReference>
<feature type="compositionally biased region" description="Low complexity" evidence="2">
    <location>
        <begin position="457"/>
        <end position="470"/>
    </location>
</feature>
<dbReference type="Proteomes" id="UP000610558">
    <property type="component" value="Unassembled WGS sequence"/>
</dbReference>
<dbReference type="AlphaFoldDB" id="A0A927C100"/>
<dbReference type="EMBL" id="JACXLD010000001">
    <property type="protein sequence ID" value="MBD2858037.1"/>
    <property type="molecule type" value="Genomic_DNA"/>
</dbReference>
<name>A0A927C100_9GAMM</name>
<feature type="region of interest" description="Disordered" evidence="2">
    <location>
        <begin position="457"/>
        <end position="634"/>
    </location>
</feature>
<dbReference type="InterPro" id="IPR036465">
    <property type="entry name" value="vWFA_dom_sf"/>
</dbReference>
<feature type="compositionally biased region" description="Basic and acidic residues" evidence="2">
    <location>
        <begin position="596"/>
        <end position="622"/>
    </location>
</feature>
<dbReference type="RefSeq" id="WP_190762404.1">
    <property type="nucleotide sequence ID" value="NZ_JACXLD010000001.1"/>
</dbReference>
<dbReference type="InterPro" id="IPR002035">
    <property type="entry name" value="VWF_A"/>
</dbReference>
<keyword evidence="5" id="KW-1185">Reference proteome</keyword>
<protein>
    <submittedName>
        <fullName evidence="4">VWA domain-containing protein</fullName>
    </submittedName>
</protein>
<keyword evidence="1" id="KW-0802">TPR repeat</keyword>
<dbReference type="Gene3D" id="1.25.40.10">
    <property type="entry name" value="Tetratricopeptide repeat domain"/>
    <property type="match status" value="1"/>
</dbReference>
<dbReference type="Gene3D" id="3.40.50.410">
    <property type="entry name" value="von Willebrand factor, type A domain"/>
    <property type="match status" value="1"/>
</dbReference>
<evidence type="ECO:0000256" key="1">
    <source>
        <dbReference type="PROSITE-ProRule" id="PRU00339"/>
    </source>
</evidence>
<evidence type="ECO:0000313" key="5">
    <source>
        <dbReference type="Proteomes" id="UP000610558"/>
    </source>
</evidence>
<dbReference type="InterPro" id="IPR011990">
    <property type="entry name" value="TPR-like_helical_dom_sf"/>
</dbReference>
<dbReference type="SMART" id="SM00028">
    <property type="entry name" value="TPR"/>
    <property type="match status" value="1"/>
</dbReference>
<feature type="domain" description="VWFA" evidence="3">
    <location>
        <begin position="98"/>
        <end position="205"/>
    </location>
</feature>
<dbReference type="SUPFAM" id="SSF48452">
    <property type="entry name" value="TPR-like"/>
    <property type="match status" value="1"/>
</dbReference>
<dbReference type="PANTHER" id="PTHR22550:SF14">
    <property type="entry name" value="VWFA DOMAIN-CONTAINING PROTEIN"/>
    <property type="match status" value="1"/>
</dbReference>
<reference evidence="4" key="1">
    <citation type="submission" date="2020-09" db="EMBL/GenBank/DDBJ databases">
        <authorList>
            <person name="Yoon J.-W."/>
        </authorList>
    </citation>
    <scope>NUCLEOTIDE SEQUENCE</scope>
    <source>
        <strain evidence="4">KMU-158</strain>
    </source>
</reference>
<dbReference type="InterPro" id="IPR019734">
    <property type="entry name" value="TPR_rpt"/>
</dbReference>
<organism evidence="4 5">
    <name type="scientific">Spongiibacter pelagi</name>
    <dbReference type="NCBI Taxonomy" id="2760804"/>
    <lineage>
        <taxon>Bacteria</taxon>
        <taxon>Pseudomonadati</taxon>
        <taxon>Pseudomonadota</taxon>
        <taxon>Gammaproteobacteria</taxon>
        <taxon>Cellvibrionales</taxon>
        <taxon>Spongiibacteraceae</taxon>
        <taxon>Spongiibacter</taxon>
    </lineage>
</organism>
<dbReference type="SUPFAM" id="SSF53300">
    <property type="entry name" value="vWA-like"/>
    <property type="match status" value="1"/>
</dbReference>
<evidence type="ECO:0000259" key="3">
    <source>
        <dbReference type="Pfam" id="PF13519"/>
    </source>
</evidence>
<dbReference type="Pfam" id="PF13519">
    <property type="entry name" value="VWA_2"/>
    <property type="match status" value="1"/>
</dbReference>
<comment type="caution">
    <text evidence="4">The sequence shown here is derived from an EMBL/GenBank/DDBJ whole genome shotgun (WGS) entry which is preliminary data.</text>
</comment>
<dbReference type="Pfam" id="PF00515">
    <property type="entry name" value="TPR_1"/>
    <property type="match status" value="1"/>
</dbReference>
<feature type="compositionally biased region" description="Low complexity" evidence="2">
    <location>
        <begin position="485"/>
        <end position="503"/>
    </location>
</feature>
<proteinExistence type="predicted"/>
<feature type="compositionally biased region" description="Polar residues" evidence="2">
    <location>
        <begin position="517"/>
        <end position="526"/>
    </location>
</feature>
<evidence type="ECO:0000313" key="4">
    <source>
        <dbReference type="EMBL" id="MBD2858037.1"/>
    </source>
</evidence>
<feature type="compositionally biased region" description="Basic and acidic residues" evidence="2">
    <location>
        <begin position="471"/>
        <end position="484"/>
    </location>
</feature>
<dbReference type="PROSITE" id="PS50005">
    <property type="entry name" value="TPR"/>
    <property type="match status" value="1"/>
</dbReference>
<dbReference type="PROSITE" id="PS50293">
    <property type="entry name" value="TPR_REGION"/>
    <property type="match status" value="1"/>
</dbReference>
<gene>
    <name evidence="4" type="ORF">IB286_03385</name>
</gene>
<evidence type="ECO:0000256" key="2">
    <source>
        <dbReference type="SAM" id="MobiDB-lite"/>
    </source>
</evidence>